<dbReference type="HOGENOM" id="CLU_475647_0_0_1"/>
<keyword evidence="1" id="KW-0346">Stress response</keyword>
<name>C4XXE5_CLAL4</name>
<evidence type="ECO:0000313" key="1">
    <source>
        <dbReference type="EMBL" id="EEQ36496.1"/>
    </source>
</evidence>
<dbReference type="STRING" id="306902.C4XXE5"/>
<proteinExistence type="predicted"/>
<dbReference type="AntiFam" id="ANF00222">
    <property type="entry name" value="Shadow ORF (opposite groL1)"/>
</dbReference>
<organism evidence="1 2">
    <name type="scientific">Clavispora lusitaniae (strain ATCC 42720)</name>
    <name type="common">Yeast</name>
    <name type="synonym">Candida lusitaniae</name>
    <dbReference type="NCBI Taxonomy" id="306902"/>
    <lineage>
        <taxon>Eukaryota</taxon>
        <taxon>Fungi</taxon>
        <taxon>Dikarya</taxon>
        <taxon>Ascomycota</taxon>
        <taxon>Saccharomycotina</taxon>
        <taxon>Pichiomycetes</taxon>
        <taxon>Metschnikowiaceae</taxon>
        <taxon>Clavispora</taxon>
    </lineage>
</organism>
<sequence>MYNGLEAAHAWHTAHSWSWSSRLWIWDIHNGTLGGGQQGSHTSSVHQSVLDNLEWINNTSSNHVGELSLGRVVTLVEVWLVVDLAHNHSSLLTGVFNDSLGWLGDGSLDDLNTQLLVKVFCLGLDVVQDSGGLDHGSTTTWQNTFSDSSSGGVESIVVSVLLFSNLNLRGTTNLNHSNTSRQLGQSLSQLLLFVFGGGNVLHGSSNSLTSALNVVLASFAVQDNSVLLGDGDGASGTQKVNSGVFWFDVQLLGEDGTTGEDGNITQSVLSVVTETWSLDSTNLNLTTQFVQDTSSKSLAVNVFSNDQQRSSGSVGQLQRRQNVLDGGDLLLRQHDQWVLKLHLAVLGVGDEVRRDVTTVKLHTFGDFQLVFQSLSFLNGDDTFLSDLLHGGGQQLTNVSITVGGNGGHSGDFLGSGDFLLVLLQKVNHSLDGSSGSSSQVHRVAAGSDVLHRLGEDGTAQNSGRGSTVTCRLVGLGSNFSQQLGTHVFELVLQSNGFGNSHTVLGDLGRAKQSLNENITAFWSQSDGNGVSQGVDTFQKGGSTFNTELELLMGVVTEKIFGNGSTGSQHGEKW</sequence>
<dbReference type="InParanoid" id="C4XXE5"/>
<dbReference type="Proteomes" id="UP000007703">
    <property type="component" value="Unassembled WGS sequence"/>
</dbReference>
<dbReference type="KEGG" id="clu:CLUG_00618"/>
<protein>
    <submittedName>
        <fullName evidence="1">Heat shock protein 60, mitochondrial</fullName>
    </submittedName>
</protein>
<dbReference type="AlphaFoldDB" id="C4XXE5"/>
<reference evidence="1 2" key="1">
    <citation type="journal article" date="2009" name="Nature">
        <title>Evolution of pathogenicity and sexual reproduction in eight Candida genomes.</title>
        <authorList>
            <person name="Butler G."/>
            <person name="Rasmussen M.D."/>
            <person name="Lin M.F."/>
            <person name="Santos M.A."/>
            <person name="Sakthikumar S."/>
            <person name="Munro C.A."/>
            <person name="Rheinbay E."/>
            <person name="Grabherr M."/>
            <person name="Forche A."/>
            <person name="Reedy J.L."/>
            <person name="Agrafioti I."/>
            <person name="Arnaud M.B."/>
            <person name="Bates S."/>
            <person name="Brown A.J."/>
            <person name="Brunke S."/>
            <person name="Costanzo M.C."/>
            <person name="Fitzpatrick D.A."/>
            <person name="de Groot P.W."/>
            <person name="Harris D."/>
            <person name="Hoyer L.L."/>
            <person name="Hube B."/>
            <person name="Klis F.M."/>
            <person name="Kodira C."/>
            <person name="Lennard N."/>
            <person name="Logue M.E."/>
            <person name="Martin R."/>
            <person name="Neiman A.M."/>
            <person name="Nikolaou E."/>
            <person name="Quail M.A."/>
            <person name="Quinn J."/>
            <person name="Santos M.C."/>
            <person name="Schmitzberger F.F."/>
            <person name="Sherlock G."/>
            <person name="Shah P."/>
            <person name="Silverstein K.A."/>
            <person name="Skrzypek M.S."/>
            <person name="Soll D."/>
            <person name="Staggs R."/>
            <person name="Stansfield I."/>
            <person name="Stumpf M.P."/>
            <person name="Sudbery P.E."/>
            <person name="Srikantha T."/>
            <person name="Zeng Q."/>
            <person name="Berman J."/>
            <person name="Berriman M."/>
            <person name="Heitman J."/>
            <person name="Gow N.A."/>
            <person name="Lorenz M.C."/>
            <person name="Birren B.W."/>
            <person name="Kellis M."/>
            <person name="Cuomo C.A."/>
        </authorList>
    </citation>
    <scope>NUCLEOTIDE SEQUENCE [LARGE SCALE GENOMIC DNA]</scope>
    <source>
        <strain evidence="1 2">ATCC 42720</strain>
    </source>
</reference>
<dbReference type="EMBL" id="CH408076">
    <property type="protein sequence ID" value="EEQ36496.1"/>
    <property type="molecule type" value="Genomic_DNA"/>
</dbReference>
<accession>C4XXE5</accession>
<gene>
    <name evidence="1" type="ORF">CLUG_00618</name>
</gene>
<dbReference type="VEuPathDB" id="FungiDB:CLUG_00618"/>
<evidence type="ECO:0000313" key="2">
    <source>
        <dbReference type="Proteomes" id="UP000007703"/>
    </source>
</evidence>